<dbReference type="EMBL" id="UOFL01000058">
    <property type="protein sequence ID" value="VAW74515.1"/>
    <property type="molecule type" value="Genomic_DNA"/>
</dbReference>
<dbReference type="SUPFAM" id="SSF53474">
    <property type="entry name" value="alpha/beta-Hydrolases"/>
    <property type="match status" value="1"/>
</dbReference>
<dbReference type="Gene3D" id="3.40.47.10">
    <property type="match status" value="1"/>
</dbReference>
<dbReference type="PROSITE" id="PS52004">
    <property type="entry name" value="KS3_2"/>
    <property type="match status" value="1"/>
</dbReference>
<feature type="transmembrane region" description="Helical" evidence="7">
    <location>
        <begin position="63"/>
        <end position="86"/>
    </location>
</feature>
<dbReference type="GO" id="GO:0004312">
    <property type="term" value="F:fatty acid synthase activity"/>
    <property type="evidence" value="ECO:0007669"/>
    <property type="project" value="TreeGrafter"/>
</dbReference>
<keyword evidence="7" id="KW-0812">Transmembrane</keyword>
<feature type="domain" description="Ketosynthase family 3 (KS3)" evidence="9">
    <location>
        <begin position="579"/>
        <end position="1006"/>
    </location>
</feature>
<keyword evidence="7" id="KW-0472">Membrane</keyword>
<dbReference type="InterPro" id="IPR032821">
    <property type="entry name" value="PKS_assoc"/>
</dbReference>
<evidence type="ECO:0000256" key="6">
    <source>
        <dbReference type="ARBA" id="ARBA00023098"/>
    </source>
</evidence>
<dbReference type="PANTHER" id="PTHR43775">
    <property type="entry name" value="FATTY ACID SYNTHASE"/>
    <property type="match status" value="1"/>
</dbReference>
<dbReference type="GO" id="GO:0005886">
    <property type="term" value="C:plasma membrane"/>
    <property type="evidence" value="ECO:0007669"/>
    <property type="project" value="TreeGrafter"/>
</dbReference>
<dbReference type="SUPFAM" id="SSF47336">
    <property type="entry name" value="ACP-like"/>
    <property type="match status" value="1"/>
</dbReference>
<dbReference type="Gene3D" id="3.40.50.720">
    <property type="entry name" value="NAD(P)-binding Rossmann-like Domain"/>
    <property type="match status" value="1"/>
</dbReference>
<dbReference type="Pfam" id="PF23024">
    <property type="entry name" value="AMP-dom_DIP2-like"/>
    <property type="match status" value="1"/>
</dbReference>
<evidence type="ECO:0000313" key="10">
    <source>
        <dbReference type="EMBL" id="VAW74515.1"/>
    </source>
</evidence>
<dbReference type="InterPro" id="IPR029058">
    <property type="entry name" value="AB_hydrolase_fold"/>
</dbReference>
<dbReference type="InterPro" id="IPR014030">
    <property type="entry name" value="Ketoacyl_synth_N"/>
</dbReference>
<dbReference type="InterPro" id="IPR036291">
    <property type="entry name" value="NAD(P)-bd_dom_sf"/>
</dbReference>
<dbReference type="InterPro" id="IPR050091">
    <property type="entry name" value="PKS_NRPS_Biosynth_Enz"/>
</dbReference>
<dbReference type="PROSITE" id="PS00455">
    <property type="entry name" value="AMP_BINDING"/>
    <property type="match status" value="1"/>
</dbReference>
<gene>
    <name evidence="10" type="ORF">MNBD_GAMMA12-212</name>
</gene>
<dbReference type="InterPro" id="IPR036736">
    <property type="entry name" value="ACP-like_sf"/>
</dbReference>
<dbReference type="SMART" id="SM00823">
    <property type="entry name" value="PKS_PP"/>
    <property type="match status" value="1"/>
</dbReference>
<dbReference type="Gene3D" id="3.40.366.10">
    <property type="entry name" value="Malonyl-Coenzyme A Acyl Carrier Protein, domain 2"/>
    <property type="match status" value="1"/>
</dbReference>
<dbReference type="InterPro" id="IPR025110">
    <property type="entry name" value="AMP-bd_C"/>
</dbReference>
<dbReference type="Gene3D" id="1.10.1200.10">
    <property type="entry name" value="ACP-like"/>
    <property type="match status" value="1"/>
</dbReference>
<dbReference type="Gene3D" id="3.30.70.3290">
    <property type="match status" value="1"/>
</dbReference>
<dbReference type="Gene3D" id="3.40.50.1820">
    <property type="entry name" value="alpha/beta hydrolase"/>
    <property type="match status" value="1"/>
</dbReference>
<evidence type="ECO:0000259" key="8">
    <source>
        <dbReference type="PROSITE" id="PS50075"/>
    </source>
</evidence>
<dbReference type="PROSITE" id="PS00606">
    <property type="entry name" value="KS3_1"/>
    <property type="match status" value="1"/>
</dbReference>
<dbReference type="CDD" id="cd08955">
    <property type="entry name" value="KR_2_FAS_SDR_x"/>
    <property type="match status" value="1"/>
</dbReference>
<evidence type="ECO:0000256" key="1">
    <source>
        <dbReference type="ARBA" id="ARBA00006432"/>
    </source>
</evidence>
<dbReference type="CDD" id="cd00833">
    <property type="entry name" value="PKS"/>
    <property type="match status" value="1"/>
</dbReference>
<dbReference type="SUPFAM" id="SSF56801">
    <property type="entry name" value="Acetyl-CoA synthetase-like"/>
    <property type="match status" value="1"/>
</dbReference>
<keyword evidence="4" id="KW-0808">Transferase</keyword>
<dbReference type="InterPro" id="IPR020841">
    <property type="entry name" value="PKS_Beta-ketoAc_synthase_dom"/>
</dbReference>
<evidence type="ECO:0000259" key="9">
    <source>
        <dbReference type="PROSITE" id="PS52004"/>
    </source>
</evidence>
<dbReference type="InterPro" id="IPR014043">
    <property type="entry name" value="Acyl_transferase_dom"/>
</dbReference>
<dbReference type="InterPro" id="IPR057326">
    <property type="entry name" value="KR_dom"/>
</dbReference>
<dbReference type="GO" id="GO:0005737">
    <property type="term" value="C:cytoplasm"/>
    <property type="evidence" value="ECO:0007669"/>
    <property type="project" value="TreeGrafter"/>
</dbReference>
<dbReference type="Pfam" id="PF08659">
    <property type="entry name" value="KR"/>
    <property type="match status" value="1"/>
</dbReference>
<organism evidence="10">
    <name type="scientific">hydrothermal vent metagenome</name>
    <dbReference type="NCBI Taxonomy" id="652676"/>
    <lineage>
        <taxon>unclassified sequences</taxon>
        <taxon>metagenomes</taxon>
        <taxon>ecological metagenomes</taxon>
    </lineage>
</organism>
<dbReference type="SUPFAM" id="SSF52151">
    <property type="entry name" value="FabD/lysophospholipase-like"/>
    <property type="match status" value="1"/>
</dbReference>
<dbReference type="PROSITE" id="PS50075">
    <property type="entry name" value="CARRIER"/>
    <property type="match status" value="1"/>
</dbReference>
<comment type="similarity">
    <text evidence="1">Belongs to the ATP-dependent AMP-binding enzyme family.</text>
</comment>
<dbReference type="Gene3D" id="3.40.50.12780">
    <property type="entry name" value="N-terminal domain of ligase-like"/>
    <property type="match status" value="1"/>
</dbReference>
<dbReference type="InterPro" id="IPR001031">
    <property type="entry name" value="Thioesterase"/>
</dbReference>
<dbReference type="Pfam" id="PF16197">
    <property type="entry name" value="KAsynt_C_assoc"/>
    <property type="match status" value="1"/>
</dbReference>
<sequence length="2360" mass="257591">MKKSKRQLVTMIKNRLDEGGAKLAFTIIKANKVEESISYAALKKKVLRLAANLQQVSRPESSVLIMFPTSLDFVVAFLGCLMAGVLPVPLPIPRHIRDRGSFERLVGAVKAANAEVALVTTSRLSVMDGVCNELTLLDIDNVGSVGAEQWQQPEPQPESPAYLQFTSGSSGQARGVILTHAATLANLETIKRTFNHTSATVSLSWLPLYHDMGLVGHVLQPLYTGGTSILMAPGLFSRNPISWLKAISHYQVTTSGAPAFAYEMCSAVKSVEAAELDLRSWKNAYVGADNIPVDVLNKFAKSFESFGFNPDSWLPCYGLAEATLFVAGNHCRKQLELNIQQLAQGWAVNGQAGQRLQSILGYEIEPSDFDIRIVNPRTKTECVDRQVGEIWLNGIAIATAYCGNIDSSNETFKVYIDQNSSTSYMRTGDLGFIAEDTLYLTGRLKDLIIIRGVNHYPEDLERTVLAADMGPAHLLAACFSVTVSGGDELVVVREISRKKINAATEQELIGTIAAQISEVHSLKVHQVVLVPRGAIVRTSSGKISRSACKEAYLANEFESSIKLSSTNKSSENQALDSVRKEVAIIGMACRFPGRAVDLRSFWQCLQEGEDCISEVPGERWNSDQYYDPQPAVSGKMNTRWGGFLHDVDQFDPGFFSISGHEAAEMDPQQRILLEVSWRAFEHAGITEEQLQGSNTGVFVGISNGDYLRLMVRSQPNLDSFTAYSGLGNAYSIAANRLSYVFDLVGPSIAVDTACSSSLTAIHMAAESIRSGECDMAIAGGINLMLAPDATILLSQFGMMAPEGRCKAFDANANGYVRSEGCGMIVLKCAMQAYADGDFILAKILGSAQGQDGGSTGITSPNPQAQRRLLLAGLKRAQADPKNITYIEAHGTGTAIGDPVEMAQLNAVYGADKSAERCYVGSVKANIGHLEAGAGVAGIIKLVLTMQHRQIPRQLHIKNMNPEFDIEGSRLTIPLKMTAWPESQLPRQAAISSFGFGGALVHMVLEESKPKMTSVEKIKRGNHFNLMVLSAKTADALRQLAKSWIQFLETQRFDSMLNLCHIMATRRSHFRYRLTATESAQSGFRQSLQNASVVDSAAGVAVSDANSTAFIFSGQSGQFAGMGHHLYADYEVFREAFDRCARTFDSAGSPTLMTIVFSNNEPRDIDSLTSLERWSQPALFALEYALAKLWMSWGVKPAVLLGHSLGEITAACVAGCMEPEAAMHLVEIRGRLMTQVSGNGGMLSVFAGAKAIKNLIDLRALGVSIAAVNAPGLTVISGPITSLESAEVDLTSAGIKCRSLNVIHAFHSAMMDSILDEYESLASQIRFKPPTVTLISSVSGQPIVTAPTAQYWREHLRHCVQFASAVNQVVDRGIKVFIEVGPGRALCSITQQCHPAKDLLYCCSLDEDTPGKSTILQSLGRLYIAGANIDWQAVYHGPANMPDWSIPVHPFRHQRYWFDEKPVAASVIDRPKQQAGPATYVPVWQERPLDSEITKKTIACHWIIVGEGNGFSNMLEQGLRSRGDSVFFIRPSVQMSIRQALFARIGSKGRIDINVPVTCDGVGYAKALNKIINRLGAYSVQHWRVIYVAALDCVSEVDTTLQSLEHDQSTTGVLGLTSLLQGMNQVSQSLSLWVVTRNAQAVCFDTSRFDSRLNVSQAPLWGLMRTAFLEHPSLRGGLIDLDEETDPAQQLDNVLAQIYQGSDEAQVAFRGSKRYIESLNLLPIGSAKPDPLALDPDATYIITGGMGGLGLCCAQWLSSRGAGHVILLGRHEPPPPAEWNTLEPGSHWAKVVAAIKRIETQGTKVKTIACDVRKHQKVEQLLTSVRSKGRLGGILHAAGVNWLAKIADIESSQLSDALAINVSAAWNLHQLSQEDDLDFFILFSSVSALWGSVDLSHYTASNYFLDALCHLRRKTGKRALCIDWGPWADVGMSAKSDQKELLEMLGLNLIRPNDALASMERLIVEDRGQCVIADFNWSRFQAFVSFSLSPSLFDGVSLANDHQSCRLGSIEQIAKLGPDEAREYLVKYLRMQLAAVLHSSPTTEIGVDTRFNFMGMDSLTGMAFCARLETQLGVEIPAMTVYNYPTIGKMVDFIYQQSACADEVIAAPIHKHTELFFVEPAQSSAFRLFCFPYAGAGPSVFSDWSAGLSDAVNVVPLALPGRENRIAEKCMKSMKEIVNAVVDALEPNIKTPYGFFGHSLGGLLCFEVTRELARRKLPLPQPLVVSACEPPKKNNQENLHRLDDAEFLDALTKRFGIVPEAGWDETLKQRLLPALRADMELSETAQLSDSGPIPCMIHLFGGNDDILVPPNRLSQWSSMSSKEPSIQLFNGDHMFIRGTAKADVITAVDALISQQQRGELV</sequence>
<dbReference type="InterPro" id="IPR020845">
    <property type="entry name" value="AMP-binding_CS"/>
</dbReference>
<dbReference type="InterPro" id="IPR045851">
    <property type="entry name" value="AMP-bd_C_sf"/>
</dbReference>
<dbReference type="Pfam" id="PF02801">
    <property type="entry name" value="Ketoacyl-synt_C"/>
    <property type="match status" value="1"/>
</dbReference>
<dbReference type="Pfam" id="PF00109">
    <property type="entry name" value="ketoacyl-synt"/>
    <property type="match status" value="1"/>
</dbReference>
<reference evidence="10" key="1">
    <citation type="submission" date="2018-06" db="EMBL/GenBank/DDBJ databases">
        <authorList>
            <person name="Zhirakovskaya E."/>
        </authorList>
    </citation>
    <scope>NUCLEOTIDE SEQUENCE</scope>
</reference>
<dbReference type="InterPro" id="IPR042099">
    <property type="entry name" value="ANL_N_sf"/>
</dbReference>
<dbReference type="SUPFAM" id="SSF53901">
    <property type="entry name" value="Thiolase-like"/>
    <property type="match status" value="1"/>
</dbReference>
<dbReference type="InterPro" id="IPR020806">
    <property type="entry name" value="PKS_PP-bd"/>
</dbReference>
<dbReference type="FunFam" id="3.40.47.10:FF:000019">
    <property type="entry name" value="Polyketide synthase type I"/>
    <property type="match status" value="1"/>
</dbReference>
<dbReference type="InterPro" id="IPR040097">
    <property type="entry name" value="FAAL/FAAC"/>
</dbReference>
<dbReference type="GO" id="GO:0006633">
    <property type="term" value="P:fatty acid biosynthetic process"/>
    <property type="evidence" value="ECO:0007669"/>
    <property type="project" value="InterPro"/>
</dbReference>
<evidence type="ECO:0000256" key="7">
    <source>
        <dbReference type="SAM" id="Phobius"/>
    </source>
</evidence>
<keyword evidence="3" id="KW-0597">Phosphoprotein</keyword>
<dbReference type="Pfam" id="PF00698">
    <property type="entry name" value="Acyl_transf_1"/>
    <property type="match status" value="1"/>
</dbReference>
<dbReference type="InterPro" id="IPR016035">
    <property type="entry name" value="Acyl_Trfase/lysoPLipase"/>
</dbReference>
<protein>
    <submittedName>
        <fullName evidence="10">Polyketide synthase modules and related proteins</fullName>
    </submittedName>
</protein>
<dbReference type="InterPro" id="IPR001227">
    <property type="entry name" value="Ac_transferase_dom_sf"/>
</dbReference>
<evidence type="ECO:0000256" key="3">
    <source>
        <dbReference type="ARBA" id="ARBA00022553"/>
    </source>
</evidence>
<evidence type="ECO:0000256" key="5">
    <source>
        <dbReference type="ARBA" id="ARBA00022832"/>
    </source>
</evidence>
<dbReference type="GO" id="GO:0031177">
    <property type="term" value="F:phosphopantetheine binding"/>
    <property type="evidence" value="ECO:0007669"/>
    <property type="project" value="InterPro"/>
</dbReference>
<keyword evidence="5" id="KW-0276">Fatty acid metabolism</keyword>
<name>A0A3B0Y1G6_9ZZZZ</name>
<dbReference type="InterPro" id="IPR000873">
    <property type="entry name" value="AMP-dep_synth/lig_dom"/>
</dbReference>
<dbReference type="Gene3D" id="3.30.300.30">
    <property type="match status" value="1"/>
</dbReference>
<dbReference type="InterPro" id="IPR016036">
    <property type="entry name" value="Malonyl_transacylase_ACP-bd"/>
</dbReference>
<keyword evidence="2" id="KW-0596">Phosphopantetheine</keyword>
<dbReference type="PANTHER" id="PTHR43775:SF37">
    <property type="entry name" value="SI:DKEY-61P9.11"/>
    <property type="match status" value="1"/>
</dbReference>
<evidence type="ECO:0000256" key="2">
    <source>
        <dbReference type="ARBA" id="ARBA00022450"/>
    </source>
</evidence>
<dbReference type="InterPro" id="IPR014031">
    <property type="entry name" value="Ketoacyl_synth_C"/>
</dbReference>
<keyword evidence="6" id="KW-0443">Lipid metabolism</keyword>
<dbReference type="SMART" id="SM01294">
    <property type="entry name" value="PKS_PP_betabranch"/>
    <property type="match status" value="1"/>
</dbReference>
<feature type="domain" description="Carrier" evidence="8">
    <location>
        <begin position="2019"/>
        <end position="2097"/>
    </location>
</feature>
<dbReference type="FunFam" id="3.40.50.12780:FF:000013">
    <property type="entry name" value="Long-chain-fatty-acid--AMP ligase FadD32"/>
    <property type="match status" value="1"/>
</dbReference>
<dbReference type="InterPro" id="IPR016039">
    <property type="entry name" value="Thiolase-like"/>
</dbReference>
<dbReference type="InterPro" id="IPR009081">
    <property type="entry name" value="PP-bd_ACP"/>
</dbReference>
<dbReference type="InterPro" id="IPR018201">
    <property type="entry name" value="Ketoacyl_synth_AS"/>
</dbReference>
<dbReference type="Pfam" id="PF00501">
    <property type="entry name" value="AMP-binding"/>
    <property type="match status" value="1"/>
</dbReference>
<dbReference type="SUPFAM" id="SSF51735">
    <property type="entry name" value="NAD(P)-binding Rossmann-fold domains"/>
    <property type="match status" value="2"/>
</dbReference>
<dbReference type="SMART" id="SM00825">
    <property type="entry name" value="PKS_KS"/>
    <property type="match status" value="1"/>
</dbReference>
<dbReference type="Pfam" id="PF00550">
    <property type="entry name" value="PP-binding"/>
    <property type="match status" value="1"/>
</dbReference>
<proteinExistence type="inferred from homology"/>
<keyword evidence="7" id="KW-1133">Transmembrane helix</keyword>
<dbReference type="CDD" id="cd05931">
    <property type="entry name" value="FAAL"/>
    <property type="match status" value="1"/>
</dbReference>
<dbReference type="SMART" id="SM00827">
    <property type="entry name" value="PKS_AT"/>
    <property type="match status" value="1"/>
</dbReference>
<accession>A0A3B0Y1G6</accession>
<dbReference type="Pfam" id="PF00975">
    <property type="entry name" value="Thioesterase"/>
    <property type="match status" value="1"/>
</dbReference>
<dbReference type="SMART" id="SM00822">
    <property type="entry name" value="PKS_KR"/>
    <property type="match status" value="1"/>
</dbReference>
<dbReference type="GO" id="GO:0071770">
    <property type="term" value="P:DIM/DIP cell wall layer assembly"/>
    <property type="evidence" value="ECO:0007669"/>
    <property type="project" value="TreeGrafter"/>
</dbReference>
<dbReference type="InterPro" id="IPR013968">
    <property type="entry name" value="PKS_KR"/>
</dbReference>
<dbReference type="SUPFAM" id="SSF55048">
    <property type="entry name" value="Probable ACP-binding domain of malonyl-CoA ACP transacylase"/>
    <property type="match status" value="1"/>
</dbReference>
<dbReference type="GO" id="GO:0004315">
    <property type="term" value="F:3-oxoacyl-[acyl-carrier-protein] synthase activity"/>
    <property type="evidence" value="ECO:0007669"/>
    <property type="project" value="InterPro"/>
</dbReference>
<evidence type="ECO:0000256" key="4">
    <source>
        <dbReference type="ARBA" id="ARBA00022679"/>
    </source>
</evidence>